<dbReference type="InterPro" id="IPR018108">
    <property type="entry name" value="MCP_transmembrane"/>
</dbReference>
<keyword evidence="12" id="KW-1185">Reference proteome</keyword>
<dbReference type="Proteomes" id="UP000031668">
    <property type="component" value="Unassembled WGS sequence"/>
</dbReference>
<evidence type="ECO:0000313" key="11">
    <source>
        <dbReference type="EMBL" id="KII60249.1"/>
    </source>
</evidence>
<dbReference type="PROSITE" id="PS50920">
    <property type="entry name" value="SOLCAR"/>
    <property type="match status" value="1"/>
</dbReference>
<evidence type="ECO:0000256" key="9">
    <source>
        <dbReference type="PROSITE-ProRule" id="PRU00282"/>
    </source>
</evidence>
<dbReference type="InterPro" id="IPR050567">
    <property type="entry name" value="Mitochondrial_Carrier"/>
</dbReference>
<comment type="similarity">
    <text evidence="2 10">Belongs to the mitochondrial carrier (TC 2.A.29) family.</text>
</comment>
<keyword evidence="6" id="KW-1133">Transmembrane helix</keyword>
<evidence type="ECO:0000256" key="1">
    <source>
        <dbReference type="ARBA" id="ARBA00004225"/>
    </source>
</evidence>
<feature type="repeat" description="Solcar" evidence="9">
    <location>
        <begin position="12"/>
        <end position="97"/>
    </location>
</feature>
<dbReference type="Gene3D" id="1.50.40.10">
    <property type="entry name" value="Mitochondrial carrier domain"/>
    <property type="match status" value="1"/>
</dbReference>
<dbReference type="Pfam" id="PF00153">
    <property type="entry name" value="Mito_carr"/>
    <property type="match status" value="1"/>
</dbReference>
<evidence type="ECO:0000256" key="10">
    <source>
        <dbReference type="RuleBase" id="RU000488"/>
    </source>
</evidence>
<comment type="caution">
    <text evidence="11">The sequence shown here is derived from an EMBL/GenBank/DDBJ whole genome shotgun (WGS) entry which is preliminary data.</text>
</comment>
<protein>
    <submittedName>
        <fullName evidence="11">Mitochondrial substrate carrier family protein G</fullName>
    </submittedName>
</protein>
<evidence type="ECO:0000256" key="2">
    <source>
        <dbReference type="ARBA" id="ARBA00006375"/>
    </source>
</evidence>
<sequence>MTVEEPVWYRNLKGICCGTTGGIAVTLVGHPFDTLKVRLQTQCSTSPTYNGVIDCLKKTIKWEGVGGLYKGVGKFLFIDDNVINISEFLSIFSYHKCNVI</sequence>
<evidence type="ECO:0000256" key="6">
    <source>
        <dbReference type="ARBA" id="ARBA00022989"/>
    </source>
</evidence>
<evidence type="ECO:0000256" key="8">
    <source>
        <dbReference type="ARBA" id="ARBA00023136"/>
    </source>
</evidence>
<evidence type="ECO:0000256" key="7">
    <source>
        <dbReference type="ARBA" id="ARBA00023128"/>
    </source>
</evidence>
<dbReference type="PANTHER" id="PTHR45624">
    <property type="entry name" value="MITOCHONDRIAL BASIC AMINO ACIDS TRANSPORTER-RELATED"/>
    <property type="match status" value="1"/>
</dbReference>
<dbReference type="InterPro" id="IPR023395">
    <property type="entry name" value="MCP_dom_sf"/>
</dbReference>
<evidence type="ECO:0000256" key="4">
    <source>
        <dbReference type="ARBA" id="ARBA00022692"/>
    </source>
</evidence>
<evidence type="ECO:0000256" key="3">
    <source>
        <dbReference type="ARBA" id="ARBA00022448"/>
    </source>
</evidence>
<dbReference type="OrthoDB" id="14252at2759"/>
<evidence type="ECO:0000256" key="5">
    <source>
        <dbReference type="ARBA" id="ARBA00022737"/>
    </source>
</evidence>
<keyword evidence="7" id="KW-0496">Mitochondrion</keyword>
<keyword evidence="5" id="KW-0677">Repeat</keyword>
<gene>
    <name evidence="11" type="ORF">RF11_04067</name>
</gene>
<accession>A0A0C2M793</accession>
<dbReference type="EMBL" id="JWZT01005741">
    <property type="protein sequence ID" value="KII60249.1"/>
    <property type="molecule type" value="Genomic_DNA"/>
</dbReference>
<organism evidence="11 12">
    <name type="scientific">Thelohanellus kitauei</name>
    <name type="common">Myxosporean</name>
    <dbReference type="NCBI Taxonomy" id="669202"/>
    <lineage>
        <taxon>Eukaryota</taxon>
        <taxon>Metazoa</taxon>
        <taxon>Cnidaria</taxon>
        <taxon>Myxozoa</taxon>
        <taxon>Myxosporea</taxon>
        <taxon>Bivalvulida</taxon>
        <taxon>Platysporina</taxon>
        <taxon>Myxobolidae</taxon>
        <taxon>Thelohanellus</taxon>
    </lineage>
</organism>
<evidence type="ECO:0000313" key="12">
    <source>
        <dbReference type="Proteomes" id="UP000031668"/>
    </source>
</evidence>
<keyword evidence="3 10" id="KW-0813">Transport</keyword>
<dbReference type="SUPFAM" id="SSF103506">
    <property type="entry name" value="Mitochondrial carrier"/>
    <property type="match status" value="1"/>
</dbReference>
<reference evidence="11 12" key="1">
    <citation type="journal article" date="2014" name="Genome Biol. Evol.">
        <title>The genome of the myxosporean Thelohanellus kitauei shows adaptations to nutrient acquisition within its fish host.</title>
        <authorList>
            <person name="Yang Y."/>
            <person name="Xiong J."/>
            <person name="Zhou Z."/>
            <person name="Huo F."/>
            <person name="Miao W."/>
            <person name="Ran C."/>
            <person name="Liu Y."/>
            <person name="Zhang J."/>
            <person name="Feng J."/>
            <person name="Wang M."/>
            <person name="Wang M."/>
            <person name="Wang L."/>
            <person name="Yao B."/>
        </authorList>
    </citation>
    <scope>NUCLEOTIDE SEQUENCE [LARGE SCALE GENOMIC DNA]</scope>
    <source>
        <strain evidence="11">Wuqing</strain>
    </source>
</reference>
<dbReference type="GO" id="GO:0022857">
    <property type="term" value="F:transmembrane transporter activity"/>
    <property type="evidence" value="ECO:0007669"/>
    <property type="project" value="TreeGrafter"/>
</dbReference>
<dbReference type="PANTHER" id="PTHR45624:SF24">
    <property type="entry name" value="MITOCHONDRIAL SUBSTRATE CARRIER FAMILY PROTEIN G"/>
    <property type="match status" value="1"/>
</dbReference>
<dbReference type="GO" id="GO:0031966">
    <property type="term" value="C:mitochondrial membrane"/>
    <property type="evidence" value="ECO:0007669"/>
    <property type="project" value="UniProtKB-SubCell"/>
</dbReference>
<proteinExistence type="inferred from homology"/>
<dbReference type="AlphaFoldDB" id="A0A0C2M793"/>
<keyword evidence="4 9" id="KW-0812">Transmembrane</keyword>
<name>A0A0C2M793_THEKT</name>
<comment type="subcellular location">
    <subcellularLocation>
        <location evidence="1">Mitochondrion membrane</location>
        <topology evidence="1">Multi-pass membrane protein</topology>
    </subcellularLocation>
</comment>
<keyword evidence="8 9" id="KW-0472">Membrane</keyword>